<name>A0A2K9NPF4_BACTC</name>
<gene>
    <name evidence="1" type="ORF">C0V70_02295</name>
</gene>
<evidence type="ECO:0000313" key="1">
    <source>
        <dbReference type="EMBL" id="AUN96955.1"/>
    </source>
</evidence>
<sequence length="492" mass="57242">MEISQGQKKTLTMISVLIFIGLLFYIQVWMLPFSDYPYQDEYHSILQAMGKHTYPNTLHVRFLSLFTFLSRNFYDIFTLNFIFSNFLLTVAFFFYHKKRGVSLSTNLFFTSMLALSALNIALSRKMHFWAPAFYFLVLLMGDWFEGVRRKIFLMVAFIGLAFFRMEFAFAAVFAFGDLVGMRKNRKSFFIFSGVGLLAGVLAVGLIYRFAPGMKELVAVSLGSEEGSTFNLWDQFFNILVLFVSNIGRYSQYVTHTFASTLKIYFFTLMNAFILIVVMIRPFRENLKALWENIKNDQVYYLAALFLLLVVRFLDSYIIMFYVLFLSFLSFLLNSKRPNWLTPVIFALILPAYFIGKPDFDENLGINFPSIRGYNGQVNRPMHELVASLPKTSYEEPYRILSLERLEEVLGREGLEFYLYQDLVEVCGKGPLDFDVVLIQEYWKHTPNRLIIQSCLIPKLQNMRAYPLARGYDLYLGPRLQGVPLKLNPVTRQ</sequence>
<reference evidence="1 2" key="1">
    <citation type="submission" date="2018-01" db="EMBL/GenBank/DDBJ databases">
        <title>Complete genome sequence of Bacteriovorax stolpii DSM12778.</title>
        <authorList>
            <person name="Tang B."/>
            <person name="Chang J."/>
        </authorList>
    </citation>
    <scope>NUCLEOTIDE SEQUENCE [LARGE SCALE GENOMIC DNA]</scope>
    <source>
        <strain evidence="1 2">DSM 12778</strain>
    </source>
</reference>
<dbReference type="EMBL" id="CP025704">
    <property type="protein sequence ID" value="AUN96955.1"/>
    <property type="molecule type" value="Genomic_DNA"/>
</dbReference>
<dbReference type="RefSeq" id="WP_102242250.1">
    <property type="nucleotide sequence ID" value="NZ_CP025704.1"/>
</dbReference>
<keyword evidence="2" id="KW-1185">Reference proteome</keyword>
<organism evidence="1 2">
    <name type="scientific">Bacteriovorax stolpii</name>
    <name type="common">Bdellovibrio stolpii</name>
    <dbReference type="NCBI Taxonomy" id="960"/>
    <lineage>
        <taxon>Bacteria</taxon>
        <taxon>Pseudomonadati</taxon>
        <taxon>Bdellovibrionota</taxon>
        <taxon>Bacteriovoracia</taxon>
        <taxon>Bacteriovoracales</taxon>
        <taxon>Bacteriovoracaceae</taxon>
        <taxon>Bacteriovorax</taxon>
    </lineage>
</organism>
<protein>
    <submittedName>
        <fullName evidence="1">Uncharacterized protein</fullName>
    </submittedName>
</protein>
<dbReference type="KEGG" id="bsto:C0V70_02295"/>
<proteinExistence type="predicted"/>
<accession>A0A2K9NPF4</accession>
<evidence type="ECO:0000313" key="2">
    <source>
        <dbReference type="Proteomes" id="UP000235584"/>
    </source>
</evidence>
<dbReference type="AlphaFoldDB" id="A0A2K9NPF4"/>
<dbReference type="Proteomes" id="UP000235584">
    <property type="component" value="Chromosome"/>
</dbReference>